<keyword evidence="1" id="KW-0812">Transmembrane</keyword>
<keyword evidence="4" id="KW-1185">Reference proteome</keyword>
<dbReference type="Gene3D" id="2.30.30.170">
    <property type="match status" value="1"/>
</dbReference>
<keyword evidence="1" id="KW-0472">Membrane</keyword>
<feature type="transmembrane region" description="Helical" evidence="1">
    <location>
        <begin position="887"/>
        <end position="909"/>
    </location>
</feature>
<dbReference type="Pfam" id="PF07523">
    <property type="entry name" value="Big_3"/>
    <property type="match status" value="1"/>
</dbReference>
<dbReference type="CDD" id="cd12087">
    <property type="entry name" value="TM_EGFR-like"/>
    <property type="match status" value="1"/>
</dbReference>
<dbReference type="SMART" id="SM00047">
    <property type="entry name" value="LYZ2"/>
    <property type="match status" value="1"/>
</dbReference>
<keyword evidence="1" id="KW-1133">Transmembrane helix</keyword>
<proteinExistence type="predicted"/>
<organism evidence="3 4">
    <name type="scientific">Copranaerobaculum intestinale</name>
    <dbReference type="NCBI Taxonomy" id="2692629"/>
    <lineage>
        <taxon>Bacteria</taxon>
        <taxon>Bacillati</taxon>
        <taxon>Bacillota</taxon>
        <taxon>Erysipelotrichia</taxon>
        <taxon>Erysipelotrichales</taxon>
        <taxon>Erysipelotrichaceae</taxon>
        <taxon>Copranaerobaculum</taxon>
    </lineage>
</organism>
<dbReference type="AlphaFoldDB" id="A0A6N8U9Y6"/>
<feature type="domain" description="Mannosyl-glycoprotein endo-beta-N-acetylglucosamidase-like" evidence="2">
    <location>
        <begin position="289"/>
        <end position="424"/>
    </location>
</feature>
<dbReference type="Gene3D" id="1.10.530.10">
    <property type="match status" value="1"/>
</dbReference>
<dbReference type="InterPro" id="IPR038200">
    <property type="entry name" value="GW_dom_sf"/>
</dbReference>
<comment type="caution">
    <text evidence="3">The sequence shown here is derived from an EMBL/GenBank/DDBJ whole genome shotgun (WGS) entry which is preliminary data.</text>
</comment>
<sequence>MKKVYLGLLSLLLACGVIIPGQMLQVSAVSAKDIANDELYHIVDHRSDGTAVDKKQTASLKNAEELYEDALKTSRNPAIYYQGKILKIQYGIVTFKREATCAYNVNYTNVMNGEAGYTNACYGADAAYISSGEDYQTAAFLISGVGGRAVMDDVEILPLEQVKQLSAYEVIEGELYHHIKTSLSSKGYGNTVVLDQAPDYLKADKVYYSYDGHSFYTKSKLTDMIDDIRNGTDEHAVNAGNPYYNYYQYLPHRSVTAYTSKAITNYLKDDQGLKKEIRGYMDMDGDGLHDIWTQSLLADSAVPFLEYQNMYGANALMMMALAMNESGMGRSSISYQKNNLFGHAAFDSSAQESASRYDKVSQSIYSHARNYISKSYLNPKQYMYHGGFFGDKQSGMNVSYASDPYWGEKAASYMYRMDRSMGFQDRSRYTLGIHTNFENVAVYASPKAKAKTLYETKAISSMSFSIIKTVKNKAGTWYQIQTDPIVSARKGNAEAYNFSDNIGYIKAADIAVLLKSEKNPTHTFYDITFDGKGGTFEDGSKKIQLSVQKGTVPAVDAPVKKNMLFTGWKETLSSAAKKKTYHAKYQKIKKIEWITKPKASYIIGDQLDVTAGKVKLTFADKSTINISVTPDMVSDYHLDKAGKQKVTVKVGGVSISYSIQVRKKDAKKEAIDQSITAMIETYHSKVMLNEDAKKAILKVKKQVQEYGKQFFTITDIRSMDKLFQRALGDNLKVTLKTFDKRISVSGLSLLSNIKANDKNEIVFTISDKGDADAKDLISELAKANHVQVDNYRFIDISDNGKAIKALDTQVVVSLPKPDDTKQTDQYEVLFSNGQDVVKMPVMQTKNKVVFKLDRTGTFALVHRSDIAVTAVDDVKEVTTTDEESIPWMMILAIGAGILAVMMILVILFMRLRRKKGKKHQVNHH</sequence>
<evidence type="ECO:0000256" key="1">
    <source>
        <dbReference type="SAM" id="Phobius"/>
    </source>
</evidence>
<dbReference type="EMBL" id="WUUQ01000005">
    <property type="protein sequence ID" value="MXQ74295.1"/>
    <property type="molecule type" value="Genomic_DNA"/>
</dbReference>
<dbReference type="RefSeq" id="WP_160625682.1">
    <property type="nucleotide sequence ID" value="NZ_WUUQ01000005.1"/>
</dbReference>
<gene>
    <name evidence="3" type="ORF">GSF08_10200</name>
</gene>
<name>A0A6N8U9Y6_9FIRM</name>
<reference evidence="3 4" key="1">
    <citation type="submission" date="2019-12" db="EMBL/GenBank/DDBJ databases">
        <authorList>
            <person name="Yang R."/>
        </authorList>
    </citation>
    <scope>NUCLEOTIDE SEQUENCE [LARGE SCALE GENOMIC DNA]</scope>
    <source>
        <strain evidence="3 4">DONG20-135</strain>
    </source>
</reference>
<protein>
    <recommendedName>
        <fullName evidence="2">Mannosyl-glycoprotein endo-beta-N-acetylglucosamidase-like domain-containing protein</fullName>
    </recommendedName>
</protein>
<reference evidence="3 4" key="2">
    <citation type="submission" date="2020-01" db="EMBL/GenBank/DDBJ databases">
        <title>Clostridiaceae sp. nov. isolated from the gut of human by culturomics.</title>
        <authorList>
            <person name="Chang Y."/>
        </authorList>
    </citation>
    <scope>NUCLEOTIDE SEQUENCE [LARGE SCALE GENOMIC DNA]</scope>
    <source>
        <strain evidence="3 4">DONG20-135</strain>
    </source>
</reference>
<dbReference type="Proteomes" id="UP000434036">
    <property type="component" value="Unassembled WGS sequence"/>
</dbReference>
<dbReference type="GO" id="GO:0004040">
    <property type="term" value="F:amidase activity"/>
    <property type="evidence" value="ECO:0007669"/>
    <property type="project" value="InterPro"/>
</dbReference>
<evidence type="ECO:0000259" key="2">
    <source>
        <dbReference type="SMART" id="SM00047"/>
    </source>
</evidence>
<dbReference type="Pfam" id="PF01832">
    <property type="entry name" value="Glucosaminidase"/>
    <property type="match status" value="1"/>
</dbReference>
<dbReference type="PROSITE" id="PS51257">
    <property type="entry name" value="PROKAR_LIPOPROTEIN"/>
    <property type="match status" value="1"/>
</dbReference>
<evidence type="ECO:0000313" key="4">
    <source>
        <dbReference type="Proteomes" id="UP000434036"/>
    </source>
</evidence>
<dbReference type="Gene3D" id="2.60.40.3630">
    <property type="match status" value="1"/>
</dbReference>
<accession>A0A6N8U9Y6</accession>
<dbReference type="InterPro" id="IPR002901">
    <property type="entry name" value="MGlyc_endo_b_GlcNAc-like_dom"/>
</dbReference>
<dbReference type="InterPro" id="IPR022038">
    <property type="entry name" value="Ig-like_bact"/>
</dbReference>
<evidence type="ECO:0000313" key="3">
    <source>
        <dbReference type="EMBL" id="MXQ74295.1"/>
    </source>
</evidence>